<feature type="region of interest" description="Disordered" evidence="4">
    <location>
        <begin position="48"/>
        <end position="68"/>
    </location>
</feature>
<protein>
    <submittedName>
        <fullName evidence="5">Uncharacterized protein</fullName>
    </submittedName>
</protein>
<dbReference type="SUPFAM" id="SSF101908">
    <property type="entry name" value="Putative isomerase YbhE"/>
    <property type="match status" value="1"/>
</dbReference>
<dbReference type="Proteomes" id="UP001562354">
    <property type="component" value="Unassembled WGS sequence"/>
</dbReference>
<proteinExistence type="predicted"/>
<dbReference type="InterPro" id="IPR015943">
    <property type="entry name" value="WD40/YVTN_repeat-like_dom_sf"/>
</dbReference>
<keyword evidence="2" id="KW-0677">Repeat</keyword>
<gene>
    <name evidence="5" type="ORF">AAFC00_001225</name>
</gene>
<keyword evidence="1" id="KW-0853">WD repeat</keyword>
<evidence type="ECO:0000313" key="5">
    <source>
        <dbReference type="EMBL" id="KAL1311007.1"/>
    </source>
</evidence>
<feature type="compositionally biased region" description="Basic and acidic residues" evidence="4">
    <location>
        <begin position="48"/>
        <end position="64"/>
    </location>
</feature>
<organism evidence="5 6">
    <name type="scientific">Neodothiora populina</name>
    <dbReference type="NCBI Taxonomy" id="2781224"/>
    <lineage>
        <taxon>Eukaryota</taxon>
        <taxon>Fungi</taxon>
        <taxon>Dikarya</taxon>
        <taxon>Ascomycota</taxon>
        <taxon>Pezizomycotina</taxon>
        <taxon>Dothideomycetes</taxon>
        <taxon>Dothideomycetidae</taxon>
        <taxon>Dothideales</taxon>
        <taxon>Dothioraceae</taxon>
        <taxon>Neodothiora</taxon>
    </lineage>
</organism>
<dbReference type="PANTHER" id="PTHR46042:SF1">
    <property type="entry name" value="DIPHTHINE METHYLTRANSFERASE"/>
    <property type="match status" value="1"/>
</dbReference>
<evidence type="ECO:0000256" key="3">
    <source>
        <dbReference type="ARBA" id="ARBA00043952"/>
    </source>
</evidence>
<accession>A0ABR3PN90</accession>
<evidence type="ECO:0000256" key="1">
    <source>
        <dbReference type="ARBA" id="ARBA00022574"/>
    </source>
</evidence>
<dbReference type="Gene3D" id="2.130.10.10">
    <property type="entry name" value="YVTN repeat-like/Quinoprotein amine dehydrogenase"/>
    <property type="match status" value="1"/>
</dbReference>
<sequence length="439" mass="48511">MTLIPPIKSLVIDLPPSCIEFCLAAPECFVIGTYFLEKKDDDLVDQSKDKAVESGEDGVSRSEGGEEEYQTRTGSLLVYRLVGDEIQIQQTLPTPYAILDLHFSPHDPNLLAVAGSTGVLELFVFAPSNNQLNPYSRHQLFDPSVLVLSLAWHTTRSDAVGVTASDGGVYTAFVSSASSSSSSEKTGVRSVRQIHCHELEAWTLAFEQQADEDETTERSCAVFSGGDDAVLRFTWPVALPLPPSASSQVKPLETNSDNESDENQEDENPKMQYIDRRIHNAGVTAILPLPGRKQTHITITGSYDDHIRVVHTPVVGRKVILAEENLGGGVWRLKMLEQRIEEGRFIILASCMHAGTRIVEITRPSRTPEGCEQDDEWTIQVLARFEEHKSMNYGSDVQPLSSSSASSRAIENGGRDVRTIVSTSFYDRLVCLWKYPISL</sequence>
<feature type="region of interest" description="Disordered" evidence="4">
    <location>
        <begin position="244"/>
        <end position="269"/>
    </location>
</feature>
<evidence type="ECO:0000256" key="2">
    <source>
        <dbReference type="ARBA" id="ARBA00022737"/>
    </source>
</evidence>
<name>A0ABR3PN90_9PEZI</name>
<dbReference type="RefSeq" id="XP_069203856.1">
    <property type="nucleotide sequence ID" value="XM_069340387.1"/>
</dbReference>
<comment type="caution">
    <text evidence="5">The sequence shown here is derived from an EMBL/GenBank/DDBJ whole genome shotgun (WGS) entry which is preliminary data.</text>
</comment>
<comment type="pathway">
    <text evidence="3">Protein modification.</text>
</comment>
<reference evidence="5 6" key="1">
    <citation type="submission" date="2024-07" db="EMBL/GenBank/DDBJ databases">
        <title>Draft sequence of the Neodothiora populina.</title>
        <authorList>
            <person name="Drown D.D."/>
            <person name="Schuette U.S."/>
            <person name="Buechlein A.B."/>
            <person name="Rusch D.R."/>
            <person name="Winton L.W."/>
            <person name="Adams G.A."/>
        </authorList>
    </citation>
    <scope>NUCLEOTIDE SEQUENCE [LARGE SCALE GENOMIC DNA]</scope>
    <source>
        <strain evidence="5 6">CPC 39397</strain>
    </source>
</reference>
<dbReference type="PANTHER" id="PTHR46042">
    <property type="entry name" value="DIPHTHINE METHYLTRANSFERASE"/>
    <property type="match status" value="1"/>
</dbReference>
<dbReference type="EMBL" id="JBFMKM010000003">
    <property type="protein sequence ID" value="KAL1311007.1"/>
    <property type="molecule type" value="Genomic_DNA"/>
</dbReference>
<dbReference type="InterPro" id="IPR052415">
    <property type="entry name" value="Diphthine_MTase"/>
</dbReference>
<feature type="compositionally biased region" description="Acidic residues" evidence="4">
    <location>
        <begin position="256"/>
        <end position="266"/>
    </location>
</feature>
<dbReference type="GeneID" id="95974928"/>
<evidence type="ECO:0000313" key="6">
    <source>
        <dbReference type="Proteomes" id="UP001562354"/>
    </source>
</evidence>
<evidence type="ECO:0000256" key="4">
    <source>
        <dbReference type="SAM" id="MobiDB-lite"/>
    </source>
</evidence>
<keyword evidence="6" id="KW-1185">Reference proteome</keyword>